<evidence type="ECO:0000256" key="1">
    <source>
        <dbReference type="ARBA" id="ARBA00009275"/>
    </source>
</evidence>
<proteinExistence type="inferred from homology"/>
<dbReference type="GO" id="GO:0016788">
    <property type="term" value="F:hydrolase activity, acting on ester bonds"/>
    <property type="evidence" value="ECO:0007669"/>
    <property type="project" value="InterPro"/>
</dbReference>
<evidence type="ECO:0008006" key="5">
    <source>
        <dbReference type="Google" id="ProtNLM"/>
    </source>
</evidence>
<evidence type="ECO:0000256" key="2">
    <source>
        <dbReference type="SAM" id="MobiDB-lite"/>
    </source>
</evidence>
<dbReference type="PANTHER" id="PTHR46124">
    <property type="entry name" value="D-AMINOACYL-TRNA DEACYLASE"/>
    <property type="match status" value="1"/>
</dbReference>
<dbReference type="Proteomes" id="UP000663864">
    <property type="component" value="Unassembled WGS sequence"/>
</dbReference>
<accession>A0A815HT43</accession>
<dbReference type="AlphaFoldDB" id="A0A815HT43"/>
<dbReference type="InterPro" id="IPR001130">
    <property type="entry name" value="TatD-like"/>
</dbReference>
<dbReference type="PANTHER" id="PTHR46124:SF2">
    <property type="entry name" value="D-AMINOACYL-TRNA DEACYLASE"/>
    <property type="match status" value="1"/>
</dbReference>
<feature type="compositionally biased region" description="Polar residues" evidence="2">
    <location>
        <begin position="58"/>
        <end position="75"/>
    </location>
</feature>
<dbReference type="EMBL" id="CAJNOT010002982">
    <property type="protein sequence ID" value="CAF1356734.1"/>
    <property type="molecule type" value="Genomic_DNA"/>
</dbReference>
<dbReference type="Pfam" id="PF01026">
    <property type="entry name" value="TatD_DNase"/>
    <property type="match status" value="1"/>
</dbReference>
<organism evidence="3 4">
    <name type="scientific">Rotaria sordida</name>
    <dbReference type="NCBI Taxonomy" id="392033"/>
    <lineage>
        <taxon>Eukaryota</taxon>
        <taxon>Metazoa</taxon>
        <taxon>Spiralia</taxon>
        <taxon>Gnathifera</taxon>
        <taxon>Rotifera</taxon>
        <taxon>Eurotatoria</taxon>
        <taxon>Bdelloidea</taxon>
        <taxon>Philodinida</taxon>
        <taxon>Philodinidae</taxon>
        <taxon>Rotaria</taxon>
    </lineage>
</organism>
<comment type="caution">
    <text evidence="3">The sequence shown here is derived from an EMBL/GenBank/DDBJ whole genome shotgun (WGS) entry which is preliminary data.</text>
</comment>
<protein>
    <recommendedName>
        <fullName evidence="5">TatD</fullName>
    </recommendedName>
</protein>
<evidence type="ECO:0000313" key="3">
    <source>
        <dbReference type="EMBL" id="CAF1356734.1"/>
    </source>
</evidence>
<reference evidence="3" key="1">
    <citation type="submission" date="2021-02" db="EMBL/GenBank/DDBJ databases">
        <authorList>
            <person name="Nowell W R."/>
        </authorList>
    </citation>
    <scope>NUCLEOTIDE SEQUENCE</scope>
</reference>
<sequence length="547" mass="62794">GELMESATIEVRFKQTGETISVPVSSTSTMKDIIKYLQPSTHETDASHESNAVLCTTQSNTEGDSTPAISPTSSDTLKHYPMSELPKGFERWTQEDIRGSLEMILKKPKSDVLCMIYCASPSSSANTEQIKWLLKECMSKQIFCALVCTNKWAGSREQRDAVMKDFQRLLEDRHPKTREENDVIYFGNMGLCTAVNSERFIIQELNIILQPSGIDELILGIMQSLDDEKLAQWCMLAFENKSFWKNLISSYCDKKCGQKVHIPPYHPIYDGHIHLNQVATKIQSDFISLKAIPAIREYHFVNNNHKPDEWSALNSFHFPPHVHIYPTIGIHPKYFDPQDVYKILDNLQNHLEISHHTSNPKNKIVAVGECGLDETAMTTIDHQLFVLEKQIDLANRFHLPIVIHCRGPHLYQKLFDCLKSRISEKKFPLHWHCINSNSNLHTIDLFLNQYPNSYIGLNGSITYGKNTEKFHKFENWLINRSPFLSERLIFETDYPYLSPENLHGKYDPPTALIATAMYLSKAITDSEENTYSYIHSSNINIKSMYNL</sequence>
<name>A0A815HT43_9BILA</name>
<dbReference type="Gene3D" id="3.20.20.140">
    <property type="entry name" value="Metal-dependent hydrolases"/>
    <property type="match status" value="1"/>
</dbReference>
<gene>
    <name evidence="3" type="ORF">ZHD862_LOCUS30856</name>
</gene>
<evidence type="ECO:0000313" key="4">
    <source>
        <dbReference type="Proteomes" id="UP000663864"/>
    </source>
</evidence>
<feature type="region of interest" description="Disordered" evidence="2">
    <location>
        <begin position="58"/>
        <end position="80"/>
    </location>
</feature>
<feature type="non-terminal residue" evidence="3">
    <location>
        <position position="1"/>
    </location>
</feature>
<dbReference type="SUPFAM" id="SSF51556">
    <property type="entry name" value="Metallo-dependent hydrolases"/>
    <property type="match status" value="1"/>
</dbReference>
<comment type="similarity">
    <text evidence="1">Belongs to the metallo-dependent hydrolases superfamily. TatD-type hydrolase family.</text>
</comment>
<dbReference type="InterPro" id="IPR032466">
    <property type="entry name" value="Metal_Hydrolase"/>
</dbReference>